<dbReference type="EMBL" id="JAANXD010000074">
    <property type="protein sequence ID" value="MBS1258732.1"/>
    <property type="molecule type" value="Genomic_DNA"/>
</dbReference>
<dbReference type="Gene3D" id="1.25.40.10">
    <property type="entry name" value="Tetratricopeptide repeat domain"/>
    <property type="match status" value="1"/>
</dbReference>
<sequence length="58" mass="6673">MVPILGYEEAIEKYEDVIKGNPYDNNAHNNLAFSFFVKGSHIDVALRGRNEPVKMSFW</sequence>
<organism evidence="1 2">
    <name type="scientific">Candidatus Scalindua arabica</name>
    <dbReference type="NCBI Taxonomy" id="1127984"/>
    <lineage>
        <taxon>Bacteria</taxon>
        <taxon>Pseudomonadati</taxon>
        <taxon>Planctomycetota</taxon>
        <taxon>Candidatus Brocadiia</taxon>
        <taxon>Candidatus Brocadiales</taxon>
        <taxon>Candidatus Scalinduaceae</taxon>
        <taxon>Candidatus Scalindua</taxon>
    </lineage>
</organism>
<evidence type="ECO:0000313" key="1">
    <source>
        <dbReference type="EMBL" id="MBS1258732.1"/>
    </source>
</evidence>
<comment type="caution">
    <text evidence="1">The sequence shown here is derived from an EMBL/GenBank/DDBJ whole genome shotgun (WGS) entry which is preliminary data.</text>
</comment>
<name>A0A941W3J3_9BACT</name>
<dbReference type="Proteomes" id="UP000722750">
    <property type="component" value="Unassembled WGS sequence"/>
</dbReference>
<proteinExistence type="predicted"/>
<gene>
    <name evidence="1" type="ORF">MAG551_01794</name>
</gene>
<reference evidence="1" key="1">
    <citation type="journal article" date="2021" name="ISME J.">
        <title>Fine-scale metabolic discontinuity in a stratified prokaryote microbiome of a Red Sea deep halocline.</title>
        <authorList>
            <person name="Michoud G."/>
            <person name="Ngugi D.K."/>
            <person name="Barozzi A."/>
            <person name="Merlino G."/>
            <person name="Calleja M.L."/>
            <person name="Delgado-Huertas A."/>
            <person name="Moran X.A.G."/>
            <person name="Daffonchio D."/>
        </authorList>
    </citation>
    <scope>NUCLEOTIDE SEQUENCE</scope>
    <source>
        <strain evidence="1">SuakinDeep_MAG55_1</strain>
    </source>
</reference>
<dbReference type="AlphaFoldDB" id="A0A941W3J3"/>
<dbReference type="InterPro" id="IPR011990">
    <property type="entry name" value="TPR-like_helical_dom_sf"/>
</dbReference>
<accession>A0A941W3J3</accession>
<dbReference type="SUPFAM" id="SSF48452">
    <property type="entry name" value="TPR-like"/>
    <property type="match status" value="1"/>
</dbReference>
<protein>
    <submittedName>
        <fullName evidence="1">Uncharacterized protein</fullName>
    </submittedName>
</protein>
<evidence type="ECO:0000313" key="2">
    <source>
        <dbReference type="Proteomes" id="UP000722750"/>
    </source>
</evidence>